<evidence type="ECO:0000313" key="2">
    <source>
        <dbReference type="Proteomes" id="UP000091857"/>
    </source>
</evidence>
<sequence>MQVEYDDGNCENVHENEFDAIVAPPFLVKAYFKDLKARENKKGEESGTANSQGIHWSSETNEGRRKKARRGSSCGLQGEE</sequence>
<accession>A0ACB7HPN7</accession>
<evidence type="ECO:0000313" key="1">
    <source>
        <dbReference type="EMBL" id="KAG8653934.1"/>
    </source>
</evidence>
<proteinExistence type="predicted"/>
<keyword evidence="2" id="KW-1185">Reference proteome</keyword>
<organism evidence="1 2">
    <name type="scientific">Manihot esculenta</name>
    <name type="common">Cassava</name>
    <name type="synonym">Jatropha manihot</name>
    <dbReference type="NCBI Taxonomy" id="3983"/>
    <lineage>
        <taxon>Eukaryota</taxon>
        <taxon>Viridiplantae</taxon>
        <taxon>Streptophyta</taxon>
        <taxon>Embryophyta</taxon>
        <taxon>Tracheophyta</taxon>
        <taxon>Spermatophyta</taxon>
        <taxon>Magnoliopsida</taxon>
        <taxon>eudicotyledons</taxon>
        <taxon>Gunneridae</taxon>
        <taxon>Pentapetalae</taxon>
        <taxon>rosids</taxon>
        <taxon>fabids</taxon>
        <taxon>Malpighiales</taxon>
        <taxon>Euphorbiaceae</taxon>
        <taxon>Crotonoideae</taxon>
        <taxon>Manihoteae</taxon>
        <taxon>Manihot</taxon>
    </lineage>
</organism>
<gene>
    <name evidence="1" type="ORF">MANES_05G083767v8</name>
</gene>
<reference evidence="2" key="1">
    <citation type="journal article" date="2016" name="Nat. Biotechnol.">
        <title>Sequencing wild and cultivated cassava and related species reveals extensive interspecific hybridization and genetic diversity.</title>
        <authorList>
            <person name="Bredeson J.V."/>
            <person name="Lyons J.B."/>
            <person name="Prochnik S.E."/>
            <person name="Wu G.A."/>
            <person name="Ha C.M."/>
            <person name="Edsinger-Gonzales E."/>
            <person name="Grimwood J."/>
            <person name="Schmutz J."/>
            <person name="Rabbi I.Y."/>
            <person name="Egesi C."/>
            <person name="Nauluvula P."/>
            <person name="Lebot V."/>
            <person name="Ndunguru J."/>
            <person name="Mkamilo G."/>
            <person name="Bart R.S."/>
            <person name="Setter T.L."/>
            <person name="Gleadow R.M."/>
            <person name="Kulakow P."/>
            <person name="Ferguson M.E."/>
            <person name="Rounsley S."/>
            <person name="Rokhsar D.S."/>
        </authorList>
    </citation>
    <scope>NUCLEOTIDE SEQUENCE [LARGE SCALE GENOMIC DNA]</scope>
    <source>
        <strain evidence="2">cv. AM560-2</strain>
    </source>
</reference>
<dbReference type="Proteomes" id="UP000091857">
    <property type="component" value="Chromosome 5"/>
</dbReference>
<protein>
    <submittedName>
        <fullName evidence="1">Uncharacterized protein</fullName>
    </submittedName>
</protein>
<dbReference type="EMBL" id="CM004391">
    <property type="protein sequence ID" value="KAG8653934.1"/>
    <property type="molecule type" value="Genomic_DNA"/>
</dbReference>
<comment type="caution">
    <text evidence="1">The sequence shown here is derived from an EMBL/GenBank/DDBJ whole genome shotgun (WGS) entry which is preliminary data.</text>
</comment>
<name>A0ACB7HPN7_MANES</name>